<gene>
    <name evidence="1" type="ORF">E8A74_36480</name>
</gene>
<proteinExistence type="predicted"/>
<dbReference type="EMBL" id="SSMQ01000052">
    <property type="protein sequence ID" value="TKC99908.1"/>
    <property type="molecule type" value="Genomic_DNA"/>
</dbReference>
<accession>A0A4U1IZ68</accession>
<protein>
    <submittedName>
        <fullName evidence="1">Uncharacterized protein</fullName>
    </submittedName>
</protein>
<dbReference type="OrthoDB" id="5520332at2"/>
<dbReference type="AlphaFoldDB" id="A0A4U1IZ68"/>
<evidence type="ECO:0000313" key="1">
    <source>
        <dbReference type="EMBL" id="TKC99908.1"/>
    </source>
</evidence>
<organism evidence="1 2">
    <name type="scientific">Polyangium fumosum</name>
    <dbReference type="NCBI Taxonomy" id="889272"/>
    <lineage>
        <taxon>Bacteria</taxon>
        <taxon>Pseudomonadati</taxon>
        <taxon>Myxococcota</taxon>
        <taxon>Polyangia</taxon>
        <taxon>Polyangiales</taxon>
        <taxon>Polyangiaceae</taxon>
        <taxon>Polyangium</taxon>
    </lineage>
</organism>
<dbReference type="RefSeq" id="WP_136933709.1">
    <property type="nucleotide sequence ID" value="NZ_SSMQ01000052.1"/>
</dbReference>
<name>A0A4U1IZ68_9BACT</name>
<dbReference type="Proteomes" id="UP000309215">
    <property type="component" value="Unassembled WGS sequence"/>
</dbReference>
<keyword evidence="2" id="KW-1185">Reference proteome</keyword>
<evidence type="ECO:0000313" key="2">
    <source>
        <dbReference type="Proteomes" id="UP000309215"/>
    </source>
</evidence>
<comment type="caution">
    <text evidence="1">The sequence shown here is derived from an EMBL/GenBank/DDBJ whole genome shotgun (WGS) entry which is preliminary data.</text>
</comment>
<sequence length="184" mass="19849">MRPSLLLALALVACGGAPPPERPAVHVATARASSSSTGALVAEPLRDPAPCTRVAELVRIERVSEPENGITLTPDPGMGQKSIHFEGSLNDDRFPDLILYFNDTMGSTHECMSGVYLGCGEGEYLPVWGPEYAFAMQPTDTETANGYRLIKQTDRTSEFEASVTDLHFDGQSYQPVPGETPPRP</sequence>
<reference evidence="1 2" key="1">
    <citation type="submission" date="2019-04" db="EMBL/GenBank/DDBJ databases">
        <authorList>
            <person name="Li Y."/>
            <person name="Wang J."/>
        </authorList>
    </citation>
    <scope>NUCLEOTIDE SEQUENCE [LARGE SCALE GENOMIC DNA]</scope>
    <source>
        <strain evidence="1 2">DSM 14668</strain>
    </source>
</reference>